<evidence type="ECO:0000313" key="7">
    <source>
        <dbReference type="Proteomes" id="UP001286376"/>
    </source>
</evidence>
<evidence type="ECO:0000256" key="1">
    <source>
        <dbReference type="SAM" id="Phobius"/>
    </source>
</evidence>
<dbReference type="EMBL" id="QGHV01000094">
    <property type="protein sequence ID" value="PWT36405.1"/>
    <property type="molecule type" value="Genomic_DNA"/>
</dbReference>
<sequence length="102" mass="11805">MILIDFLKKNKWNIIAILIFFIICVYYAYNKNIVASTSSLLCAILWLIDCLKKQYFFLAGIALISYAVFILIIRADLWPGAVACIVIGLFILFFYLKKLKKQ</sequence>
<reference evidence="2 7" key="3">
    <citation type="journal article" date="2022" name="Front. Cell. Infect. Microbiol.">
        <title>The probiotic and immunomodulation effects of Limosilactobacillus reuteri RGW1 isolated from calf feces.</title>
        <authorList>
            <person name="Huang K."/>
            <person name="Shi W."/>
            <person name="Yang B."/>
            <person name="Wang J."/>
        </authorList>
    </citation>
    <scope>NUCLEOTIDE SEQUENCE [LARGE SCALE GENOMIC DNA]</scope>
    <source>
        <strain evidence="2 7">RGW1</strain>
    </source>
</reference>
<keyword evidence="1" id="KW-0812">Transmembrane</keyword>
<evidence type="ECO:0000313" key="5">
    <source>
        <dbReference type="Proteomes" id="UP000245735"/>
    </source>
</evidence>
<reference evidence="5 6" key="1">
    <citation type="journal article" date="2018" name="Front. Microbiol.">
        <title>Comparative Genomics of the Herbivore Gut Symbiont Lactobacillus reuteri Reveals Genetic Diversity and Lifestyle Adaptation.</title>
        <authorList>
            <person name="Zhao J."/>
        </authorList>
    </citation>
    <scope>NUCLEOTIDE SEQUENCE [LARGE SCALE GENOMIC DNA]</scope>
    <source>
        <strain evidence="4 6">LR10</strain>
        <strain evidence="5">LR9</strain>
    </source>
</reference>
<keyword evidence="1" id="KW-0472">Membrane</keyword>
<protein>
    <submittedName>
        <fullName evidence="4">Uncharacterized protein</fullName>
    </submittedName>
</protein>
<dbReference type="Proteomes" id="UP000245735">
    <property type="component" value="Unassembled WGS sequence"/>
</dbReference>
<organism evidence="4 6">
    <name type="scientific">Limosilactobacillus reuteri</name>
    <name type="common">Lactobacillus reuteri</name>
    <dbReference type="NCBI Taxonomy" id="1598"/>
    <lineage>
        <taxon>Bacteria</taxon>
        <taxon>Bacillati</taxon>
        <taxon>Bacillota</taxon>
        <taxon>Bacilli</taxon>
        <taxon>Lactobacillales</taxon>
        <taxon>Lactobacillaceae</taxon>
        <taxon>Limosilactobacillus</taxon>
    </lineage>
</organism>
<feature type="transmembrane region" description="Helical" evidence="1">
    <location>
        <begin position="79"/>
        <end position="96"/>
    </location>
</feature>
<dbReference type="Proteomes" id="UP000245980">
    <property type="component" value="Unassembled WGS sequence"/>
</dbReference>
<feature type="transmembrane region" description="Helical" evidence="1">
    <location>
        <begin position="56"/>
        <end position="73"/>
    </location>
</feature>
<dbReference type="EMBL" id="QGHT01000049">
    <property type="protein sequence ID" value="PWT40280.1"/>
    <property type="molecule type" value="Genomic_DNA"/>
</dbReference>
<evidence type="ECO:0000313" key="4">
    <source>
        <dbReference type="EMBL" id="PWT40280.1"/>
    </source>
</evidence>
<name>A0A1B7LP72_LIMRT</name>
<keyword evidence="1" id="KW-1133">Transmembrane helix</keyword>
<accession>A0A1B7LP72</accession>
<evidence type="ECO:0000313" key="6">
    <source>
        <dbReference type="Proteomes" id="UP000245980"/>
    </source>
</evidence>
<proteinExistence type="predicted"/>
<dbReference type="RefSeq" id="WP_003669433.1">
    <property type="nucleotide sequence ID" value="NZ_CALNWZ010000023.1"/>
</dbReference>
<evidence type="ECO:0000313" key="3">
    <source>
        <dbReference type="EMBL" id="PWT36405.1"/>
    </source>
</evidence>
<feature type="transmembrane region" description="Helical" evidence="1">
    <location>
        <begin position="35"/>
        <end position="51"/>
    </location>
</feature>
<dbReference type="Proteomes" id="UP001286376">
    <property type="component" value="Unassembled WGS sequence"/>
</dbReference>
<dbReference type="EMBL" id="JAOTNP010000121">
    <property type="protein sequence ID" value="MDV8947828.1"/>
    <property type="molecule type" value="Genomic_DNA"/>
</dbReference>
<dbReference type="AlphaFoldDB" id="A0A1B7LP72"/>
<comment type="caution">
    <text evidence="4">The sequence shown here is derived from an EMBL/GenBank/DDBJ whole genome shotgun (WGS) entry which is preliminary data.</text>
</comment>
<evidence type="ECO:0000313" key="2">
    <source>
        <dbReference type="EMBL" id="MDV8947828.1"/>
    </source>
</evidence>
<reference evidence="2" key="4">
    <citation type="submission" date="2022-08" db="EMBL/GenBank/DDBJ databases">
        <authorList>
            <person name="Huang K."/>
        </authorList>
    </citation>
    <scope>NUCLEOTIDE SEQUENCE</scope>
    <source>
        <strain evidence="2">RGW1</strain>
    </source>
</reference>
<reference evidence="4" key="2">
    <citation type="submission" date="2018-05" db="EMBL/GenBank/DDBJ databases">
        <authorList>
            <person name="Peng X.Y."/>
            <person name="Xu Y.F."/>
            <person name="Luo D."/>
            <person name="Yu J."/>
            <person name="Gu J.Y."/>
        </authorList>
    </citation>
    <scope>NUCLEOTIDE SEQUENCE</scope>
    <source>
        <strain evidence="4">LR10</strain>
        <strain evidence="3">LR9</strain>
    </source>
</reference>
<feature type="transmembrane region" description="Helical" evidence="1">
    <location>
        <begin position="12"/>
        <end position="29"/>
    </location>
</feature>
<gene>
    <name evidence="4" type="ORF">DKZ22_09075</name>
    <name evidence="3" type="ORF">DKZ35_10480</name>
    <name evidence="2" type="ORF">NX099_10785</name>
</gene>